<protein>
    <submittedName>
        <fullName evidence="1">Uncharacterized protein</fullName>
    </submittedName>
</protein>
<proteinExistence type="predicted"/>
<sequence length="43" mass="5079">MQLCVNFWQTLPDRGWNFDECFLQNNHPRSDTYAAGFVVWSSP</sequence>
<comment type="caution">
    <text evidence="1">The sequence shown here is derived from an EMBL/GenBank/DDBJ whole genome shotgun (WGS) entry which is preliminary data.</text>
</comment>
<evidence type="ECO:0000313" key="1">
    <source>
        <dbReference type="EMBL" id="EMB18989.1"/>
    </source>
</evidence>
<reference evidence="1" key="1">
    <citation type="submission" date="2012-11" db="EMBL/GenBank/DDBJ databases">
        <title>Permanent draft genomes of Rhodopirellula europaea strain SH398 and 6C.</title>
        <authorList>
            <person name="Richter M."/>
            <person name="Richter-Heitmann T."/>
            <person name="Frank C."/>
            <person name="Harder J."/>
            <person name="Glockner F.O."/>
        </authorList>
    </citation>
    <scope>NUCLEOTIDE SEQUENCE</scope>
    <source>
        <strain evidence="1">6C</strain>
    </source>
</reference>
<dbReference type="AlphaFoldDB" id="M2BA48"/>
<dbReference type="Proteomes" id="UP000011529">
    <property type="component" value="Unassembled WGS sequence"/>
</dbReference>
<gene>
    <name evidence="1" type="ORF">RE6C_00285</name>
</gene>
<accession>M2BA48</accession>
<keyword evidence="2" id="KW-1185">Reference proteome</keyword>
<reference evidence="1" key="2">
    <citation type="journal article" date="2013" name="Mar. Genomics">
        <title>Expression of sulfatases in Rhodopirellula baltica and the diversity of sulfatases in the genus Rhodopirellula.</title>
        <authorList>
            <person name="Wegner C.E."/>
            <person name="Richter-Heitmann T."/>
            <person name="Klindworth A."/>
            <person name="Klockow C."/>
            <person name="Richter M."/>
            <person name="Achstetter T."/>
            <person name="Glockner F.O."/>
            <person name="Harder J."/>
        </authorList>
    </citation>
    <scope>NUCLEOTIDE SEQUENCE [LARGE SCALE GENOMIC DNA]</scope>
    <source>
        <strain evidence="1">6C</strain>
    </source>
</reference>
<dbReference type="EMBL" id="ANMO01000014">
    <property type="protein sequence ID" value="EMB18989.1"/>
    <property type="molecule type" value="Genomic_DNA"/>
</dbReference>
<organism evidence="1 2">
    <name type="scientific">Rhodopirellula europaea 6C</name>
    <dbReference type="NCBI Taxonomy" id="1263867"/>
    <lineage>
        <taxon>Bacteria</taxon>
        <taxon>Pseudomonadati</taxon>
        <taxon>Planctomycetota</taxon>
        <taxon>Planctomycetia</taxon>
        <taxon>Pirellulales</taxon>
        <taxon>Pirellulaceae</taxon>
        <taxon>Rhodopirellula</taxon>
    </lineage>
</organism>
<evidence type="ECO:0000313" key="2">
    <source>
        <dbReference type="Proteomes" id="UP000011529"/>
    </source>
</evidence>
<name>M2BA48_9BACT</name>